<dbReference type="AlphaFoldDB" id="L0A647"/>
<dbReference type="GO" id="GO:0016705">
    <property type="term" value="F:oxidoreductase activity, acting on paired donors, with incorporation or reduction of molecular oxygen"/>
    <property type="evidence" value="ECO:0007669"/>
    <property type="project" value="InterPro"/>
</dbReference>
<dbReference type="InterPro" id="IPR002397">
    <property type="entry name" value="Cyt_P450_B"/>
</dbReference>
<dbReference type="Gene3D" id="1.10.630.10">
    <property type="entry name" value="Cytochrome P450"/>
    <property type="match status" value="1"/>
</dbReference>
<dbReference type="PRINTS" id="PR00359">
    <property type="entry name" value="BP450"/>
</dbReference>
<dbReference type="InterPro" id="IPR036396">
    <property type="entry name" value="Cyt_P450_sf"/>
</dbReference>
<name>L0A647_DEIPD</name>
<dbReference type="CDD" id="cd00302">
    <property type="entry name" value="cytochrome_P450"/>
    <property type="match status" value="1"/>
</dbReference>
<dbReference type="EMBL" id="CP003382">
    <property type="protein sequence ID" value="AFZ68622.1"/>
    <property type="molecule type" value="Genomic_DNA"/>
</dbReference>
<dbReference type="PANTHER" id="PTHR46696">
    <property type="entry name" value="P450, PUTATIVE (EUROFUNG)-RELATED"/>
    <property type="match status" value="1"/>
</dbReference>
<dbReference type="eggNOG" id="COG2124">
    <property type="taxonomic scope" value="Bacteria"/>
</dbReference>
<dbReference type="PANTHER" id="PTHR46696:SF1">
    <property type="entry name" value="CYTOCHROME P450 YJIB-RELATED"/>
    <property type="match status" value="1"/>
</dbReference>
<keyword evidence="2" id="KW-0408">Iron</keyword>
<organism evidence="4 5">
    <name type="scientific">Deinococcus peraridilitoris (strain DSM 19664 / LMG 22246 / CIP 109416 / KR-200)</name>
    <dbReference type="NCBI Taxonomy" id="937777"/>
    <lineage>
        <taxon>Bacteria</taxon>
        <taxon>Thermotogati</taxon>
        <taxon>Deinococcota</taxon>
        <taxon>Deinococci</taxon>
        <taxon>Deinococcales</taxon>
        <taxon>Deinococcaceae</taxon>
        <taxon>Deinococcus</taxon>
    </lineage>
</organism>
<keyword evidence="2" id="KW-0560">Oxidoreductase</keyword>
<comment type="similarity">
    <text evidence="1 2">Belongs to the cytochrome P450 family.</text>
</comment>
<keyword evidence="2" id="KW-0349">Heme</keyword>
<dbReference type="OrthoDB" id="54272at2"/>
<dbReference type="Proteomes" id="UP000010467">
    <property type="component" value="Chromosome"/>
</dbReference>
<dbReference type="KEGG" id="dpd:Deipe_3179"/>
<keyword evidence="2" id="KW-0479">Metal-binding</keyword>
<dbReference type="InterPro" id="IPR001128">
    <property type="entry name" value="Cyt_P450"/>
</dbReference>
<dbReference type="PROSITE" id="PS00086">
    <property type="entry name" value="CYTOCHROME_P450"/>
    <property type="match status" value="1"/>
</dbReference>
<protein>
    <submittedName>
        <fullName evidence="4">Cytochrome P450</fullName>
    </submittedName>
</protein>
<dbReference type="GO" id="GO:0020037">
    <property type="term" value="F:heme binding"/>
    <property type="evidence" value="ECO:0007669"/>
    <property type="project" value="InterPro"/>
</dbReference>
<dbReference type="Pfam" id="PF00067">
    <property type="entry name" value="p450"/>
    <property type="match status" value="1"/>
</dbReference>
<sequence length="408" mass="45009">MTTTTQNPCPFPFRPAEAARPGEQKTNQGAPHVGPAIVRDPSGVFHVHGFDAARAVLRSELVRQAGFGAELVSEVAVLNNDPVLFAEGEQHHEMRRQTARYFTPTAVTSYRRMMEGLADDLVGELVTRGHARLDELSLRLAVRVAAQVVGLTDSRLPGMGRRIEAFVQGGASAQAGGAFSRRLAGLRNRAQLLSFYLLDVKPAIRKRQRRAQDDVISHVISKGYTDLEVLTECLTYGTAGMVTTREFICAAAWHLLEHSDLRREYLFASQSERHAILHEILRLEPVVARLVRRATADLSVGETHIPQHSLIVLHLQDVNADADTVGPLPRSLCPHRPLPRGVQAPVMSFGDGHHRCPGAFVAIQESDVFLRRLLWLPDLKVVSPPRLGYNELIHGYELRGFQLSVGAG</sequence>
<feature type="region of interest" description="Disordered" evidence="3">
    <location>
        <begin position="1"/>
        <end position="31"/>
    </location>
</feature>
<reference evidence="5" key="1">
    <citation type="submission" date="2012-03" db="EMBL/GenBank/DDBJ databases">
        <title>Complete sequence of chromosome of Deinococcus peraridilitoris DSM 19664.</title>
        <authorList>
            <person name="Lucas S."/>
            <person name="Copeland A."/>
            <person name="Lapidus A."/>
            <person name="Glavina del Rio T."/>
            <person name="Dalin E."/>
            <person name="Tice H."/>
            <person name="Bruce D."/>
            <person name="Goodwin L."/>
            <person name="Pitluck S."/>
            <person name="Peters L."/>
            <person name="Mikhailova N."/>
            <person name="Lu M."/>
            <person name="Kyrpides N."/>
            <person name="Mavromatis K."/>
            <person name="Ivanova N."/>
            <person name="Brettin T."/>
            <person name="Detter J.C."/>
            <person name="Han C."/>
            <person name="Larimer F."/>
            <person name="Land M."/>
            <person name="Hauser L."/>
            <person name="Markowitz V."/>
            <person name="Cheng J.-F."/>
            <person name="Hugenholtz P."/>
            <person name="Woyke T."/>
            <person name="Wu D."/>
            <person name="Pukall R."/>
            <person name="Steenblock K."/>
            <person name="Brambilla E."/>
            <person name="Klenk H.-P."/>
            <person name="Eisen J.A."/>
        </authorList>
    </citation>
    <scope>NUCLEOTIDE SEQUENCE [LARGE SCALE GENOMIC DNA]</scope>
    <source>
        <strain evidence="5">DSM 19664 / LMG 22246 / CIP 109416 / KR-200</strain>
    </source>
</reference>
<evidence type="ECO:0000256" key="1">
    <source>
        <dbReference type="ARBA" id="ARBA00010617"/>
    </source>
</evidence>
<evidence type="ECO:0000256" key="3">
    <source>
        <dbReference type="SAM" id="MobiDB-lite"/>
    </source>
</evidence>
<keyword evidence="2" id="KW-0503">Monooxygenase</keyword>
<keyword evidence="5" id="KW-1185">Reference proteome</keyword>
<dbReference type="SUPFAM" id="SSF48264">
    <property type="entry name" value="Cytochrome P450"/>
    <property type="match status" value="1"/>
</dbReference>
<accession>L0A647</accession>
<evidence type="ECO:0000313" key="5">
    <source>
        <dbReference type="Proteomes" id="UP000010467"/>
    </source>
</evidence>
<evidence type="ECO:0000313" key="4">
    <source>
        <dbReference type="EMBL" id="AFZ68622.1"/>
    </source>
</evidence>
<dbReference type="GO" id="GO:0004497">
    <property type="term" value="F:monooxygenase activity"/>
    <property type="evidence" value="ECO:0007669"/>
    <property type="project" value="UniProtKB-KW"/>
</dbReference>
<dbReference type="PATRIC" id="fig|937777.3.peg.3192"/>
<dbReference type="InterPro" id="IPR017972">
    <property type="entry name" value="Cyt_P450_CS"/>
</dbReference>
<dbReference type="GO" id="GO:0005506">
    <property type="term" value="F:iron ion binding"/>
    <property type="evidence" value="ECO:0007669"/>
    <property type="project" value="InterPro"/>
</dbReference>
<proteinExistence type="inferred from homology"/>
<evidence type="ECO:0000256" key="2">
    <source>
        <dbReference type="RuleBase" id="RU000461"/>
    </source>
</evidence>
<dbReference type="HOGENOM" id="CLU_707192_0_0_0"/>
<dbReference type="STRING" id="937777.Deipe_3179"/>
<dbReference type="RefSeq" id="WP_015236920.1">
    <property type="nucleotide sequence ID" value="NC_019793.1"/>
</dbReference>
<gene>
    <name evidence="4" type="ordered locus">Deipe_3179</name>
</gene>